<dbReference type="Proteomes" id="UP000823401">
    <property type="component" value="Unassembled WGS sequence"/>
</dbReference>
<name>A0ABS0LIS2_9LACT</name>
<sequence length="87" mass="9476">MKAGLIALVTAMIEIKEANAFPPGTLRLLFTAGEESAQHGSKYLHENGYIGDIEAMIIAEPTGDVTDTSNLLNDKDAYFNFVIFILN</sequence>
<comment type="caution">
    <text evidence="1">The sequence shown here is derived from an EMBL/GenBank/DDBJ whole genome shotgun (WGS) entry which is preliminary data.</text>
</comment>
<proteinExistence type="predicted"/>
<dbReference type="InterPro" id="IPR002933">
    <property type="entry name" value="Peptidase_M20"/>
</dbReference>
<dbReference type="Gene3D" id="3.40.630.10">
    <property type="entry name" value="Zn peptidases"/>
    <property type="match status" value="1"/>
</dbReference>
<reference evidence="1 2" key="1">
    <citation type="submission" date="2020-07" db="EMBL/GenBank/DDBJ databases">
        <title>Facklamia lactis sp. nov., isolated from raw milk.</title>
        <authorList>
            <person name="Doll E.V."/>
            <person name="Huptas C."/>
            <person name="Staib L."/>
            <person name="Wenning M."/>
            <person name="Scherer S."/>
        </authorList>
    </citation>
    <scope>NUCLEOTIDE SEQUENCE [LARGE SCALE GENOMIC DNA]</scope>
    <source>
        <strain evidence="1 2">DSM 104272</strain>
    </source>
</reference>
<accession>A0ABS0LIS2</accession>
<organism evidence="1 2">
    <name type="scientific">Ruoffia tabacinasalis</name>
    <dbReference type="NCBI Taxonomy" id="87458"/>
    <lineage>
        <taxon>Bacteria</taxon>
        <taxon>Bacillati</taxon>
        <taxon>Bacillota</taxon>
        <taxon>Bacilli</taxon>
        <taxon>Lactobacillales</taxon>
        <taxon>Aerococcaceae</taxon>
        <taxon>Ruoffia</taxon>
    </lineage>
</organism>
<evidence type="ECO:0000313" key="1">
    <source>
        <dbReference type="EMBL" id="MBG9978180.1"/>
    </source>
</evidence>
<protein>
    <submittedName>
        <fullName evidence="1">M20/M25/M40 family metallo-hydrolase</fullName>
    </submittedName>
</protein>
<keyword evidence="2" id="KW-1185">Reference proteome</keyword>
<dbReference type="SUPFAM" id="SSF53187">
    <property type="entry name" value="Zn-dependent exopeptidases"/>
    <property type="match status" value="1"/>
</dbReference>
<dbReference type="Pfam" id="PF01546">
    <property type="entry name" value="Peptidase_M20"/>
    <property type="match status" value="1"/>
</dbReference>
<gene>
    <name evidence="1" type="ORF">HYQ42_05200</name>
</gene>
<dbReference type="EMBL" id="JACCEL010000010">
    <property type="protein sequence ID" value="MBG9978180.1"/>
    <property type="molecule type" value="Genomic_DNA"/>
</dbReference>
<evidence type="ECO:0000313" key="2">
    <source>
        <dbReference type="Proteomes" id="UP000823401"/>
    </source>
</evidence>